<gene>
    <name evidence="3" type="ORF">DI563_25535</name>
</gene>
<evidence type="ECO:0000259" key="2">
    <source>
        <dbReference type="PROSITE" id="PS50943"/>
    </source>
</evidence>
<accession>A0A2W5PMP0</accession>
<name>A0A2W5PMP0_VARPD</name>
<dbReference type="PROSITE" id="PS50943">
    <property type="entry name" value="HTH_CROC1"/>
    <property type="match status" value="1"/>
</dbReference>
<dbReference type="Gene3D" id="1.10.260.40">
    <property type="entry name" value="lambda repressor-like DNA-binding domains"/>
    <property type="match status" value="1"/>
</dbReference>
<organism evidence="3 4">
    <name type="scientific">Variovorax paradoxus</name>
    <dbReference type="NCBI Taxonomy" id="34073"/>
    <lineage>
        <taxon>Bacteria</taxon>
        <taxon>Pseudomonadati</taxon>
        <taxon>Pseudomonadota</taxon>
        <taxon>Betaproteobacteria</taxon>
        <taxon>Burkholderiales</taxon>
        <taxon>Comamonadaceae</taxon>
        <taxon>Variovorax</taxon>
    </lineage>
</organism>
<comment type="caution">
    <text evidence="3">The sequence shown here is derived from an EMBL/GenBank/DDBJ whole genome shotgun (WGS) entry which is preliminary data.</text>
</comment>
<evidence type="ECO:0000313" key="3">
    <source>
        <dbReference type="EMBL" id="PZQ65519.1"/>
    </source>
</evidence>
<dbReference type="InterPro" id="IPR010982">
    <property type="entry name" value="Lambda_DNA-bd_dom_sf"/>
</dbReference>
<dbReference type="Pfam" id="PF13560">
    <property type="entry name" value="HTH_31"/>
    <property type="match status" value="1"/>
</dbReference>
<sequence length="148" mass="16165">MPNIASILKAEITRVARKEVRSEIEGLKKANAQHRAAIAQLRRELTEVHRQMKRVQHATGSRMASAPVAEHPGDGTPRRFSAARLAAHRAKLKLSAADYGKLIGVSGATIYLWEKGQTRPPSAQVQALGELKHLSRKALQERLAGPAV</sequence>
<evidence type="ECO:0000313" key="4">
    <source>
        <dbReference type="Proteomes" id="UP000249135"/>
    </source>
</evidence>
<evidence type="ECO:0000256" key="1">
    <source>
        <dbReference type="SAM" id="MobiDB-lite"/>
    </source>
</evidence>
<dbReference type="AlphaFoldDB" id="A0A2W5PMP0"/>
<protein>
    <recommendedName>
        <fullName evidence="2">HTH cro/C1-type domain-containing protein</fullName>
    </recommendedName>
</protein>
<dbReference type="InterPro" id="IPR001387">
    <property type="entry name" value="Cro/C1-type_HTH"/>
</dbReference>
<dbReference type="GO" id="GO:0003677">
    <property type="term" value="F:DNA binding"/>
    <property type="evidence" value="ECO:0007669"/>
    <property type="project" value="InterPro"/>
</dbReference>
<reference evidence="3 4" key="1">
    <citation type="submission" date="2017-08" db="EMBL/GenBank/DDBJ databases">
        <title>Infants hospitalized years apart are colonized by the same room-sourced microbial strains.</title>
        <authorList>
            <person name="Brooks B."/>
            <person name="Olm M.R."/>
            <person name="Firek B.A."/>
            <person name="Baker R."/>
            <person name="Thomas B.C."/>
            <person name="Morowitz M.J."/>
            <person name="Banfield J.F."/>
        </authorList>
    </citation>
    <scope>NUCLEOTIDE SEQUENCE [LARGE SCALE GENOMIC DNA]</scope>
    <source>
        <strain evidence="3">S2_005_003_R2_41</strain>
    </source>
</reference>
<feature type="region of interest" description="Disordered" evidence="1">
    <location>
        <begin position="52"/>
        <end position="77"/>
    </location>
</feature>
<feature type="domain" description="HTH cro/C1-type" evidence="2">
    <location>
        <begin position="85"/>
        <end position="139"/>
    </location>
</feature>
<dbReference type="CDD" id="cd00093">
    <property type="entry name" value="HTH_XRE"/>
    <property type="match status" value="1"/>
</dbReference>
<dbReference type="SMART" id="SM00530">
    <property type="entry name" value="HTH_XRE"/>
    <property type="match status" value="1"/>
</dbReference>
<dbReference type="Proteomes" id="UP000249135">
    <property type="component" value="Unassembled WGS sequence"/>
</dbReference>
<dbReference type="EMBL" id="QFPP01000495">
    <property type="protein sequence ID" value="PZQ65519.1"/>
    <property type="molecule type" value="Genomic_DNA"/>
</dbReference>
<proteinExistence type="predicted"/>
<dbReference type="SUPFAM" id="SSF47413">
    <property type="entry name" value="lambda repressor-like DNA-binding domains"/>
    <property type="match status" value="1"/>
</dbReference>